<dbReference type="Proteomes" id="UP000499080">
    <property type="component" value="Unassembled WGS sequence"/>
</dbReference>
<keyword evidence="2" id="KW-1185">Reference proteome</keyword>
<organism evidence="1 2">
    <name type="scientific">Araneus ventricosus</name>
    <name type="common">Orbweaver spider</name>
    <name type="synonym">Epeira ventricosa</name>
    <dbReference type="NCBI Taxonomy" id="182803"/>
    <lineage>
        <taxon>Eukaryota</taxon>
        <taxon>Metazoa</taxon>
        <taxon>Ecdysozoa</taxon>
        <taxon>Arthropoda</taxon>
        <taxon>Chelicerata</taxon>
        <taxon>Arachnida</taxon>
        <taxon>Araneae</taxon>
        <taxon>Araneomorphae</taxon>
        <taxon>Entelegynae</taxon>
        <taxon>Araneoidea</taxon>
        <taxon>Araneidae</taxon>
        <taxon>Araneus</taxon>
    </lineage>
</organism>
<protein>
    <submittedName>
        <fullName evidence="1">Uncharacterized protein</fullName>
    </submittedName>
</protein>
<evidence type="ECO:0000313" key="1">
    <source>
        <dbReference type="EMBL" id="GBO22070.1"/>
    </source>
</evidence>
<gene>
    <name evidence="1" type="ORF">AVEN_38908_1</name>
</gene>
<dbReference type="EMBL" id="BGPR01045204">
    <property type="protein sequence ID" value="GBO22070.1"/>
    <property type="molecule type" value="Genomic_DNA"/>
</dbReference>
<proteinExistence type="predicted"/>
<evidence type="ECO:0000313" key="2">
    <source>
        <dbReference type="Proteomes" id="UP000499080"/>
    </source>
</evidence>
<accession>A0A4Y2VEG5</accession>
<reference evidence="1 2" key="1">
    <citation type="journal article" date="2019" name="Sci. Rep.">
        <title>Orb-weaving spider Araneus ventricosus genome elucidates the spidroin gene catalogue.</title>
        <authorList>
            <person name="Kono N."/>
            <person name="Nakamura H."/>
            <person name="Ohtoshi R."/>
            <person name="Moran D.A.P."/>
            <person name="Shinohara A."/>
            <person name="Yoshida Y."/>
            <person name="Fujiwara M."/>
            <person name="Mori M."/>
            <person name="Tomita M."/>
            <person name="Arakawa K."/>
        </authorList>
    </citation>
    <scope>NUCLEOTIDE SEQUENCE [LARGE SCALE GENOMIC DNA]</scope>
</reference>
<name>A0A4Y2VEG5_ARAVE</name>
<dbReference type="AlphaFoldDB" id="A0A4Y2VEG5"/>
<sequence length="93" mass="10393">MYGESSPTRRILKNNALFANIPEKLEAKAPNPADLQWNWVSNMEPSCPAVETLPPIYRGTQKMVGRKYDSTGHAKVKALIKGHGGNESWKTLR</sequence>
<comment type="caution">
    <text evidence="1">The sequence shown here is derived from an EMBL/GenBank/DDBJ whole genome shotgun (WGS) entry which is preliminary data.</text>
</comment>